<accession>A0A1I9S260</accession>
<proteinExistence type="predicted"/>
<keyword evidence="1" id="KW-0614">Plasmid</keyword>
<protein>
    <submittedName>
        <fullName evidence="1">Uncharacterized protein</fullName>
    </submittedName>
</protein>
<dbReference type="EMBL" id="KX364409">
    <property type="protein sequence ID" value="AOZ60652.1"/>
    <property type="molecule type" value="Genomic_DNA"/>
</dbReference>
<organism evidence="1">
    <name type="scientific">Aeromonas salmonicida subsp. salmonicida</name>
    <dbReference type="NCBI Taxonomy" id="29491"/>
    <lineage>
        <taxon>Bacteria</taxon>
        <taxon>Pseudomonadati</taxon>
        <taxon>Pseudomonadota</taxon>
        <taxon>Gammaproteobacteria</taxon>
        <taxon>Aeromonadales</taxon>
        <taxon>Aeromonadaceae</taxon>
        <taxon>Aeromonas</taxon>
    </lineage>
</organism>
<geneLocation type="plasmid" evidence="1">
    <name>pAsa8</name>
</geneLocation>
<evidence type="ECO:0000313" key="1">
    <source>
        <dbReference type="EMBL" id="AOZ60652.1"/>
    </source>
</evidence>
<name>A0A1I9S260_AERSS</name>
<dbReference type="AlphaFoldDB" id="A0A1I9S260"/>
<sequence>MLQPLEVPPLASSPSLSQVVRDQIRWACCWTMAKSPGGTADRGHHLVGDPVLRPGPEGRVIVGRSTLQCCNRSRRSVGRRHDGMKGG</sequence>
<reference evidence="1" key="1">
    <citation type="journal article" date="2016" name="Sci. Rep.">
        <title>Diversity of antibiotic-resistance genes in Canadian isolates of Aeromonas salmonicida subsp. salmonicida: dominance of pSN254b and discovery of pAsa8.</title>
        <authorList>
            <person name="Trudel M.V."/>
            <person name="Vincent A.T."/>
            <person name="Attere S.A."/>
            <person name="Labbe M."/>
            <person name="Derome N."/>
            <person name="Culley A.I."/>
            <person name="Charette S.J."/>
        </authorList>
    </citation>
    <scope>NUCLEOTIDE SEQUENCE</scope>
    <source>
        <strain evidence="1">M16474-11</strain>
        <plasmid evidence="1">pAsa8</plasmid>
    </source>
</reference>